<proteinExistence type="predicted"/>
<dbReference type="InterPro" id="IPR005514">
    <property type="entry name" value="DUF316"/>
</dbReference>
<accession>A0A8R1IXY5</accession>
<reference evidence="3" key="1">
    <citation type="submission" date="2010-08" db="EMBL/GenBank/DDBJ databases">
        <authorList>
            <consortium name="Caenorhabditis japonica Sequencing Consortium"/>
            <person name="Wilson R.K."/>
        </authorList>
    </citation>
    <scope>NUCLEOTIDE SEQUENCE [LARGE SCALE GENOMIC DNA]</scope>
    <source>
        <strain evidence="3">DF5081</strain>
    </source>
</reference>
<name>A0A8R1IXY5_CAEJA</name>
<dbReference type="PANTHER" id="PTHR34005:SF7">
    <property type="entry name" value="PROTEIN CBG26726"/>
    <property type="match status" value="1"/>
</dbReference>
<dbReference type="PANTHER" id="PTHR34005">
    <property type="entry name" value="PROTEIN CBG15054-RELATED"/>
    <property type="match status" value="1"/>
</dbReference>
<dbReference type="Pfam" id="PF03761">
    <property type="entry name" value="DUF316"/>
    <property type="match status" value="1"/>
</dbReference>
<protein>
    <submittedName>
        <fullName evidence="2">Uncharacterized protein</fullName>
    </submittedName>
</protein>
<sequence length="208" mass="23281">MSKKQKSFVLFVFLVSSAVSTGRLSVDENRERIQKCGTKKLDEIFLRGQIRHNKAGRYAIPVPISQRHLLLTCHAVFNASWTYKDVTYDVSKDCQDGVMNISDKINLMDMDFNQFSSHMTYIGHCDPNKPPEGLVVAEMNTTVAYNTFCLPGQDSSKLTVHEEGEIVACPVTNKGKFCTTAVLAVHGPFIEERDKKLTLIGFSSRLKG</sequence>
<feature type="chain" id="PRO_5035847271" evidence="1">
    <location>
        <begin position="23"/>
        <end position="208"/>
    </location>
</feature>
<feature type="signal peptide" evidence="1">
    <location>
        <begin position="1"/>
        <end position="22"/>
    </location>
</feature>
<evidence type="ECO:0000256" key="1">
    <source>
        <dbReference type="SAM" id="SignalP"/>
    </source>
</evidence>
<dbReference type="AlphaFoldDB" id="A0A8R1IXY5"/>
<evidence type="ECO:0000313" key="2">
    <source>
        <dbReference type="EnsemblMetazoa" id="CJA41212.1"/>
    </source>
</evidence>
<organism evidence="2 3">
    <name type="scientific">Caenorhabditis japonica</name>
    <dbReference type="NCBI Taxonomy" id="281687"/>
    <lineage>
        <taxon>Eukaryota</taxon>
        <taxon>Metazoa</taxon>
        <taxon>Ecdysozoa</taxon>
        <taxon>Nematoda</taxon>
        <taxon>Chromadorea</taxon>
        <taxon>Rhabditida</taxon>
        <taxon>Rhabditina</taxon>
        <taxon>Rhabditomorpha</taxon>
        <taxon>Rhabditoidea</taxon>
        <taxon>Rhabditidae</taxon>
        <taxon>Peloderinae</taxon>
        <taxon>Caenorhabditis</taxon>
    </lineage>
</organism>
<evidence type="ECO:0000313" key="3">
    <source>
        <dbReference type="Proteomes" id="UP000005237"/>
    </source>
</evidence>
<keyword evidence="3" id="KW-1185">Reference proteome</keyword>
<dbReference type="Proteomes" id="UP000005237">
    <property type="component" value="Unassembled WGS sequence"/>
</dbReference>
<reference evidence="2" key="2">
    <citation type="submission" date="2022-06" db="UniProtKB">
        <authorList>
            <consortium name="EnsemblMetazoa"/>
        </authorList>
    </citation>
    <scope>IDENTIFICATION</scope>
    <source>
        <strain evidence="2">DF5081</strain>
    </source>
</reference>
<keyword evidence="1" id="KW-0732">Signal</keyword>
<dbReference type="EnsemblMetazoa" id="CJA41212.1">
    <property type="protein sequence ID" value="CJA41212.1"/>
    <property type="gene ID" value="WBGene00217060"/>
</dbReference>